<reference evidence="2 3" key="1">
    <citation type="journal article" date="2016" name="Genome Announc.">
        <title>Draft Genome Sequences of Five Rapidly Growing Mycobacterium Species, M. thermoresistibile, M. fortuitum subsp. acetamidolyticum, M. canariasense, M. brisbanense, and M. novocastrense.</title>
        <authorList>
            <person name="Katahira K."/>
            <person name="Ogura Y."/>
            <person name="Gotoh Y."/>
            <person name="Hayashi T."/>
        </authorList>
    </citation>
    <scope>NUCLEOTIDE SEQUENCE [LARGE SCALE GENOMIC DNA]</scope>
    <source>
        <strain evidence="2 3">JCM6362</strain>
    </source>
</reference>
<keyword evidence="1" id="KW-0472">Membrane</keyword>
<sequence length="256" mass="28427">MVVLRRFSITILAIAFLVCFGWAVHAFRNGHHVTMIVALALAALWFPALIAWVIKPKVKPRAAADHNGTVIRIDWRVDAGLYVCLTAGTLAFGSFSILGVTGRLNIPLPEDIGRHYAAIFFLPAVVCLVLLLRMVYCRGAGYVRLTPDGFTFVESFRIRSGDWSDVVHITDEALEYPGARSPIAVVTADRQMHVLKESAWFTPGGRALLELMRFYWQHPQARLELTDDRALARLEQLHLELGPGVQAAHENPPPPG</sequence>
<dbReference type="Proteomes" id="UP000069654">
    <property type="component" value="Unassembled WGS sequence"/>
</dbReference>
<proteinExistence type="predicted"/>
<dbReference type="RefSeq" id="WP_003924589.1">
    <property type="nucleotide sequence ID" value="NZ_BCTB01000012.1"/>
</dbReference>
<gene>
    <name evidence="2" type="ORF">RMCT_2101</name>
</gene>
<keyword evidence="1" id="KW-0812">Transmembrane</keyword>
<dbReference type="EMBL" id="BCTB01000012">
    <property type="protein sequence ID" value="GAT15131.1"/>
    <property type="molecule type" value="Genomic_DNA"/>
</dbReference>
<feature type="transmembrane region" description="Helical" evidence="1">
    <location>
        <begin position="7"/>
        <end position="27"/>
    </location>
</feature>
<comment type="caution">
    <text evidence="2">The sequence shown here is derived from an EMBL/GenBank/DDBJ whole genome shotgun (WGS) entry which is preliminary data.</text>
</comment>
<accession>A0A117IMD4</accession>
<evidence type="ECO:0008006" key="4">
    <source>
        <dbReference type="Google" id="ProtNLM"/>
    </source>
</evidence>
<dbReference type="STRING" id="1797.RMCT_2101"/>
<evidence type="ECO:0000313" key="3">
    <source>
        <dbReference type="Proteomes" id="UP000069654"/>
    </source>
</evidence>
<feature type="transmembrane region" description="Helical" evidence="1">
    <location>
        <begin position="33"/>
        <end position="54"/>
    </location>
</feature>
<feature type="transmembrane region" description="Helical" evidence="1">
    <location>
        <begin position="81"/>
        <end position="104"/>
    </location>
</feature>
<evidence type="ECO:0000256" key="1">
    <source>
        <dbReference type="SAM" id="Phobius"/>
    </source>
</evidence>
<reference evidence="3" key="2">
    <citation type="submission" date="2016-02" db="EMBL/GenBank/DDBJ databases">
        <title>Draft genome sequence of five rapidly growing Mycobacterium species.</title>
        <authorList>
            <person name="Katahira K."/>
            <person name="Gotou Y."/>
            <person name="Iida K."/>
            <person name="Ogura Y."/>
            <person name="Hayashi T."/>
        </authorList>
    </citation>
    <scope>NUCLEOTIDE SEQUENCE [LARGE SCALE GENOMIC DNA]</scope>
    <source>
        <strain evidence="3">JCM6362</strain>
    </source>
</reference>
<evidence type="ECO:0000313" key="2">
    <source>
        <dbReference type="EMBL" id="GAT15131.1"/>
    </source>
</evidence>
<protein>
    <recommendedName>
        <fullName evidence="4">Transmembrane protein</fullName>
    </recommendedName>
</protein>
<name>A0A117IMD4_MYCTH</name>
<organism evidence="2 3">
    <name type="scientific">Mycolicibacterium thermoresistibile</name>
    <name type="common">Mycobacterium thermoresistibile</name>
    <dbReference type="NCBI Taxonomy" id="1797"/>
    <lineage>
        <taxon>Bacteria</taxon>
        <taxon>Bacillati</taxon>
        <taxon>Actinomycetota</taxon>
        <taxon>Actinomycetes</taxon>
        <taxon>Mycobacteriales</taxon>
        <taxon>Mycobacteriaceae</taxon>
        <taxon>Mycolicibacterium</taxon>
    </lineage>
</organism>
<dbReference type="AlphaFoldDB" id="A0A117IMD4"/>
<feature type="transmembrane region" description="Helical" evidence="1">
    <location>
        <begin position="116"/>
        <end position="136"/>
    </location>
</feature>
<dbReference type="OMA" id="YWATVAI"/>
<keyword evidence="1" id="KW-1133">Transmembrane helix</keyword>
<dbReference type="OrthoDB" id="4376447at2"/>